<dbReference type="OrthoDB" id="643377at2759"/>
<dbReference type="PANTHER" id="PTHR24366:SF140">
    <property type="entry name" value="IP22191P"/>
    <property type="match status" value="1"/>
</dbReference>
<dbReference type="InterPro" id="IPR036179">
    <property type="entry name" value="Ig-like_dom_sf"/>
</dbReference>
<evidence type="ECO:0000313" key="10">
    <source>
        <dbReference type="EMBL" id="CAD7079432.1"/>
    </source>
</evidence>
<evidence type="ECO:0000256" key="4">
    <source>
        <dbReference type="ARBA" id="ARBA00023157"/>
    </source>
</evidence>
<feature type="region of interest" description="Disordered" evidence="7">
    <location>
        <begin position="657"/>
        <end position="685"/>
    </location>
</feature>
<dbReference type="PROSITE" id="PS51450">
    <property type="entry name" value="LRR"/>
    <property type="match status" value="1"/>
</dbReference>
<dbReference type="Pfam" id="PF07679">
    <property type="entry name" value="I-set"/>
    <property type="match status" value="1"/>
</dbReference>
<protein>
    <recommendedName>
        <fullName evidence="9">Ig-like domain-containing protein</fullName>
    </recommendedName>
</protein>
<keyword evidence="8" id="KW-0472">Membrane</keyword>
<dbReference type="InterPro" id="IPR032675">
    <property type="entry name" value="LRR_dom_sf"/>
</dbReference>
<dbReference type="Gene3D" id="3.80.10.10">
    <property type="entry name" value="Ribonuclease Inhibitor"/>
    <property type="match status" value="2"/>
</dbReference>
<dbReference type="Proteomes" id="UP000594454">
    <property type="component" value="Chromosome 1"/>
</dbReference>
<dbReference type="InterPro" id="IPR000483">
    <property type="entry name" value="Cys-rich_flank_reg_C"/>
</dbReference>
<evidence type="ECO:0000256" key="2">
    <source>
        <dbReference type="ARBA" id="ARBA00022729"/>
    </source>
</evidence>
<dbReference type="PROSITE" id="PS50835">
    <property type="entry name" value="IG_LIKE"/>
    <property type="match status" value="1"/>
</dbReference>
<dbReference type="InterPro" id="IPR003591">
    <property type="entry name" value="Leu-rich_rpt_typical-subtyp"/>
</dbReference>
<evidence type="ECO:0000259" key="9">
    <source>
        <dbReference type="PROSITE" id="PS50835"/>
    </source>
</evidence>
<dbReference type="FunFam" id="2.60.40.10:FF:000032">
    <property type="entry name" value="palladin isoform X1"/>
    <property type="match status" value="1"/>
</dbReference>
<dbReference type="SMART" id="SM00408">
    <property type="entry name" value="IGc2"/>
    <property type="match status" value="1"/>
</dbReference>
<evidence type="ECO:0000256" key="5">
    <source>
        <dbReference type="ARBA" id="ARBA00023180"/>
    </source>
</evidence>
<dbReference type="FunCoup" id="A0A7R8UG69">
    <property type="interactions" value="92"/>
</dbReference>
<evidence type="ECO:0000256" key="7">
    <source>
        <dbReference type="SAM" id="MobiDB-lite"/>
    </source>
</evidence>
<dbReference type="InterPro" id="IPR013783">
    <property type="entry name" value="Ig-like_fold"/>
</dbReference>
<name>A0A7R8UG69_HERIL</name>
<dbReference type="InterPro" id="IPR007110">
    <property type="entry name" value="Ig-like_dom"/>
</dbReference>
<accession>A0A7R8UG69</accession>
<dbReference type="EMBL" id="LR899009">
    <property type="protein sequence ID" value="CAD7079432.1"/>
    <property type="molecule type" value="Genomic_DNA"/>
</dbReference>
<dbReference type="InterPro" id="IPR001611">
    <property type="entry name" value="Leu-rich_rpt"/>
</dbReference>
<dbReference type="InParanoid" id="A0A7R8UG69"/>
<dbReference type="InterPro" id="IPR003599">
    <property type="entry name" value="Ig_sub"/>
</dbReference>
<dbReference type="SUPFAM" id="SSF52058">
    <property type="entry name" value="L domain-like"/>
    <property type="match status" value="1"/>
</dbReference>
<keyword evidence="11" id="KW-1185">Reference proteome</keyword>
<dbReference type="SUPFAM" id="SSF48726">
    <property type="entry name" value="Immunoglobulin"/>
    <property type="match status" value="1"/>
</dbReference>
<gene>
    <name evidence="10" type="ORF">HERILL_LOCUS2650</name>
</gene>
<evidence type="ECO:0000313" key="11">
    <source>
        <dbReference type="Proteomes" id="UP000594454"/>
    </source>
</evidence>
<reference evidence="10 11" key="1">
    <citation type="submission" date="2020-11" db="EMBL/GenBank/DDBJ databases">
        <authorList>
            <person name="Wallbank WR R."/>
            <person name="Pardo Diaz C."/>
            <person name="Kozak K."/>
            <person name="Martin S."/>
            <person name="Jiggins C."/>
            <person name="Moest M."/>
            <person name="Warren A I."/>
            <person name="Generalovic N T."/>
            <person name="Byers J.R.P. K."/>
            <person name="Montejo-Kovacevich G."/>
            <person name="Yen C E."/>
        </authorList>
    </citation>
    <scope>NUCLEOTIDE SEQUENCE [LARGE SCALE GENOMIC DNA]</scope>
</reference>
<evidence type="ECO:0000256" key="8">
    <source>
        <dbReference type="SAM" id="Phobius"/>
    </source>
</evidence>
<dbReference type="Pfam" id="PF13855">
    <property type="entry name" value="LRR_8"/>
    <property type="match status" value="1"/>
</dbReference>
<dbReference type="AlphaFoldDB" id="A0A7R8UG69"/>
<dbReference type="SMART" id="SM00409">
    <property type="entry name" value="IG"/>
    <property type="match status" value="1"/>
</dbReference>
<keyword evidence="5" id="KW-0325">Glycoprotein</keyword>
<feature type="domain" description="Ig-like" evidence="9">
    <location>
        <begin position="283"/>
        <end position="383"/>
    </location>
</feature>
<feature type="compositionally biased region" description="Polar residues" evidence="7">
    <location>
        <begin position="725"/>
        <end position="741"/>
    </location>
</feature>
<evidence type="ECO:0000256" key="3">
    <source>
        <dbReference type="ARBA" id="ARBA00022737"/>
    </source>
</evidence>
<dbReference type="SMART" id="SM00369">
    <property type="entry name" value="LRR_TYP"/>
    <property type="match status" value="6"/>
</dbReference>
<organism evidence="10 11">
    <name type="scientific">Hermetia illucens</name>
    <name type="common">Black soldier fly</name>
    <dbReference type="NCBI Taxonomy" id="343691"/>
    <lineage>
        <taxon>Eukaryota</taxon>
        <taxon>Metazoa</taxon>
        <taxon>Ecdysozoa</taxon>
        <taxon>Arthropoda</taxon>
        <taxon>Hexapoda</taxon>
        <taxon>Insecta</taxon>
        <taxon>Pterygota</taxon>
        <taxon>Neoptera</taxon>
        <taxon>Endopterygota</taxon>
        <taxon>Diptera</taxon>
        <taxon>Brachycera</taxon>
        <taxon>Stratiomyomorpha</taxon>
        <taxon>Stratiomyidae</taxon>
        <taxon>Hermetiinae</taxon>
        <taxon>Hermetia</taxon>
    </lineage>
</organism>
<feature type="compositionally biased region" description="Acidic residues" evidence="7">
    <location>
        <begin position="489"/>
        <end position="498"/>
    </location>
</feature>
<sequence>MESKFQLAPPTLHRRQLRLPWTIVEFSIIFVTLCSLPPGLMGECPRLCECKWKSGKESVLCLNANLSNIPTRLDGGTQVLDLTGNDISNIPHDAFASANLLNLQKVFLAKCRLRAIERFAFRKLNNLVELDLSYNLLTMIPSHAFDSVPELREIKLNGNPIQRIVNDAFLRVPHLIRLELSDCKINNLELRAFAGLEASLEWLKLDGNKLVEIRSDILTNFKNLHGLELARNPWNCSCNLRPLRAWMLRENVPYGVPPVCKTPGRLGGKSWEKIDLDEFACVPQIMAPDTKAHGVEGKNITMSCYVEGVPEPNVRWIVKNRVIANLTGEAILPATQGRKMYMVNLQKNSSNLTILTADVQDAGTYICAAENKAGRVEASVTLAVSRKPPEAALGAKVILLCVLIALLMVVMSSLGALCVCSLRKKRKTPRWNTPARSDSYEKIEMSRKPNMRPFRADENGYIRPHIENGIAIVNPTKKNGDYRNVPTDDDDTGYEDNSEGTGCSGFNKKESGAKMKPMISAKSPAETKLNIDLHIPRLVDISSNPESASSSVSSQVDAAARLAEATGGSTANYLQQKTSWSNQFLGKKSQVLPSIDHNSAAEAKGVYCPPRTIETEFCDSERKYPDLLDVTSFSAANTTAFCTLPRKMKAVNKYFKNSSDSQSPLLPESSSKYSSSTLGESSLPGDISSRRFSAESYNNYILGKPAKLKLAQNQQRSNSFLNLVTTPGQATSQRRNPSLPSSPVRESHQRSLSSAATPLLDFSSLASRSGMMPATPSTSNTMNAYDYHAAQLERFLEEYRNLQEQLCKMKETCESIRKKEAPLRAALSHSAAQYADPVMFNAASNSVVVEPPNPKIILKNKSILPGQPPDPPPYWLHRNAMLKRLNDSQSEFFQS</sequence>
<feature type="region of interest" description="Disordered" evidence="7">
    <location>
        <begin position="725"/>
        <end position="755"/>
    </location>
</feature>
<dbReference type="OMA" id="RNEWNCS"/>
<dbReference type="PANTHER" id="PTHR24366">
    <property type="entry name" value="IG(IMMUNOGLOBULIN) AND LRR(LEUCINE RICH REPEAT) DOMAINS"/>
    <property type="match status" value="1"/>
</dbReference>
<dbReference type="SMART" id="SM00082">
    <property type="entry name" value="LRRCT"/>
    <property type="match status" value="1"/>
</dbReference>
<dbReference type="InterPro" id="IPR013098">
    <property type="entry name" value="Ig_I-set"/>
</dbReference>
<keyword evidence="1" id="KW-0433">Leucine-rich repeat</keyword>
<keyword evidence="3" id="KW-0677">Repeat</keyword>
<keyword evidence="8" id="KW-1133">Transmembrane helix</keyword>
<proteinExistence type="predicted"/>
<dbReference type="InterPro" id="IPR003598">
    <property type="entry name" value="Ig_sub2"/>
</dbReference>
<evidence type="ECO:0000256" key="6">
    <source>
        <dbReference type="ARBA" id="ARBA00023319"/>
    </source>
</evidence>
<keyword evidence="6" id="KW-0393">Immunoglobulin domain</keyword>
<dbReference type="Gene3D" id="2.60.40.10">
    <property type="entry name" value="Immunoglobulins"/>
    <property type="match status" value="1"/>
</dbReference>
<feature type="transmembrane region" description="Helical" evidence="8">
    <location>
        <begin position="397"/>
        <end position="422"/>
    </location>
</feature>
<evidence type="ECO:0000256" key="1">
    <source>
        <dbReference type="ARBA" id="ARBA00022614"/>
    </source>
</evidence>
<feature type="region of interest" description="Disordered" evidence="7">
    <location>
        <begin position="489"/>
        <end position="516"/>
    </location>
</feature>
<feature type="compositionally biased region" description="Low complexity" evidence="7">
    <location>
        <begin position="663"/>
        <end position="684"/>
    </location>
</feature>
<keyword evidence="8" id="KW-0812">Transmembrane</keyword>
<dbReference type="GO" id="GO:0071944">
    <property type="term" value="C:cell periphery"/>
    <property type="evidence" value="ECO:0007669"/>
    <property type="project" value="UniProtKB-ARBA"/>
</dbReference>
<keyword evidence="4" id="KW-1015">Disulfide bond</keyword>
<keyword evidence="2" id="KW-0732">Signal</keyword>
<dbReference type="FunFam" id="3.80.10.10:FF:000082">
    <property type="entry name" value="Leucine-rich repeat-containing 24"/>
    <property type="match status" value="1"/>
</dbReference>